<dbReference type="Proteomes" id="UP001341840">
    <property type="component" value="Unassembled WGS sequence"/>
</dbReference>
<evidence type="ECO:0000313" key="2">
    <source>
        <dbReference type="Proteomes" id="UP001341840"/>
    </source>
</evidence>
<gene>
    <name evidence="1" type="ORF">PIB30_084650</name>
</gene>
<keyword evidence="2" id="KW-1185">Reference proteome</keyword>
<dbReference type="EMBL" id="JASCZI010031588">
    <property type="protein sequence ID" value="MED6127073.1"/>
    <property type="molecule type" value="Genomic_DNA"/>
</dbReference>
<name>A0ABU6RTT8_9FABA</name>
<sequence length="99" mass="11185">MEGSVGYGSLNLGVRKEIGRYFGKLVSEMVLNWIWKGFQIGLEILKNGSFSEGIDSCLGRIDSHDSELKENVILGPQSRFSHCPNRFRVSQRARALLQR</sequence>
<reference evidence="1 2" key="1">
    <citation type="journal article" date="2023" name="Plants (Basel)">
        <title>Bridging the Gap: Combining Genomics and Transcriptomics Approaches to Understand Stylosanthes scabra, an Orphan Legume from the Brazilian Caatinga.</title>
        <authorList>
            <person name="Ferreira-Neto J.R.C."/>
            <person name="da Silva M.D."/>
            <person name="Binneck E."/>
            <person name="de Melo N.F."/>
            <person name="da Silva R.H."/>
            <person name="de Melo A.L.T.M."/>
            <person name="Pandolfi V."/>
            <person name="Bustamante F.O."/>
            <person name="Brasileiro-Vidal A.C."/>
            <person name="Benko-Iseppon A.M."/>
        </authorList>
    </citation>
    <scope>NUCLEOTIDE SEQUENCE [LARGE SCALE GENOMIC DNA]</scope>
    <source>
        <tissue evidence="1">Leaves</tissue>
    </source>
</reference>
<accession>A0ABU6RTT8</accession>
<feature type="non-terminal residue" evidence="1">
    <location>
        <position position="99"/>
    </location>
</feature>
<protein>
    <submittedName>
        <fullName evidence="1">Uncharacterized protein</fullName>
    </submittedName>
</protein>
<evidence type="ECO:0000313" key="1">
    <source>
        <dbReference type="EMBL" id="MED6127073.1"/>
    </source>
</evidence>
<organism evidence="1 2">
    <name type="scientific">Stylosanthes scabra</name>
    <dbReference type="NCBI Taxonomy" id="79078"/>
    <lineage>
        <taxon>Eukaryota</taxon>
        <taxon>Viridiplantae</taxon>
        <taxon>Streptophyta</taxon>
        <taxon>Embryophyta</taxon>
        <taxon>Tracheophyta</taxon>
        <taxon>Spermatophyta</taxon>
        <taxon>Magnoliopsida</taxon>
        <taxon>eudicotyledons</taxon>
        <taxon>Gunneridae</taxon>
        <taxon>Pentapetalae</taxon>
        <taxon>rosids</taxon>
        <taxon>fabids</taxon>
        <taxon>Fabales</taxon>
        <taxon>Fabaceae</taxon>
        <taxon>Papilionoideae</taxon>
        <taxon>50 kb inversion clade</taxon>
        <taxon>dalbergioids sensu lato</taxon>
        <taxon>Dalbergieae</taxon>
        <taxon>Pterocarpus clade</taxon>
        <taxon>Stylosanthes</taxon>
    </lineage>
</organism>
<proteinExistence type="predicted"/>
<comment type="caution">
    <text evidence="1">The sequence shown here is derived from an EMBL/GenBank/DDBJ whole genome shotgun (WGS) entry which is preliminary data.</text>
</comment>